<feature type="compositionally biased region" description="Basic and acidic residues" evidence="4">
    <location>
        <begin position="264"/>
        <end position="275"/>
    </location>
</feature>
<dbReference type="GO" id="GO:0042273">
    <property type="term" value="P:ribosomal large subunit biogenesis"/>
    <property type="evidence" value="ECO:0007669"/>
    <property type="project" value="EnsemblFungi"/>
</dbReference>
<feature type="region of interest" description="Disordered" evidence="4">
    <location>
        <begin position="146"/>
        <end position="213"/>
    </location>
</feature>
<organism evidence="6 7">
    <name type="scientific">Tortispora caseinolytica NRRL Y-17796</name>
    <dbReference type="NCBI Taxonomy" id="767744"/>
    <lineage>
        <taxon>Eukaryota</taxon>
        <taxon>Fungi</taxon>
        <taxon>Dikarya</taxon>
        <taxon>Ascomycota</taxon>
        <taxon>Saccharomycotina</taxon>
        <taxon>Trigonopsidomycetes</taxon>
        <taxon>Trigonopsidales</taxon>
        <taxon>Trigonopsidaceae</taxon>
        <taxon>Tortispora</taxon>
    </lineage>
</organism>
<dbReference type="Proteomes" id="UP000095023">
    <property type="component" value="Unassembled WGS sequence"/>
</dbReference>
<proteinExistence type="inferred from homology"/>
<feature type="region of interest" description="Disordered" evidence="4">
    <location>
        <begin position="305"/>
        <end position="370"/>
    </location>
</feature>
<feature type="region of interest" description="Disordered" evidence="4">
    <location>
        <begin position="86"/>
        <end position="110"/>
    </location>
</feature>
<name>A0A1E4THH1_9ASCO</name>
<dbReference type="AlphaFoldDB" id="A0A1E4THH1"/>
<comment type="subcellular location">
    <subcellularLocation>
        <location evidence="1">Nucleus</location>
    </subcellularLocation>
</comment>
<evidence type="ECO:0000256" key="3">
    <source>
        <dbReference type="ARBA" id="ARBA00023242"/>
    </source>
</evidence>
<dbReference type="Pfam" id="PF04935">
    <property type="entry name" value="SURF6"/>
    <property type="match status" value="1"/>
</dbReference>
<dbReference type="EMBL" id="KV453842">
    <property type="protein sequence ID" value="ODV91183.1"/>
    <property type="molecule type" value="Genomic_DNA"/>
</dbReference>
<evidence type="ECO:0000313" key="6">
    <source>
        <dbReference type="EMBL" id="ODV91183.1"/>
    </source>
</evidence>
<feature type="region of interest" description="Disordered" evidence="4">
    <location>
        <begin position="256"/>
        <end position="275"/>
    </location>
</feature>
<feature type="compositionally biased region" description="Basic and acidic residues" evidence="4">
    <location>
        <begin position="314"/>
        <end position="347"/>
    </location>
</feature>
<evidence type="ECO:0000256" key="4">
    <source>
        <dbReference type="SAM" id="MobiDB-lite"/>
    </source>
</evidence>
<accession>A0A1E4THH1</accession>
<comment type="similarity">
    <text evidence="2">Belongs to the SURF6 family.</text>
</comment>
<keyword evidence="7" id="KW-1185">Reference proteome</keyword>
<keyword evidence="3" id="KW-0539">Nucleus</keyword>
<dbReference type="OrthoDB" id="444809at2759"/>
<dbReference type="GO" id="GO:0005730">
    <property type="term" value="C:nucleolus"/>
    <property type="evidence" value="ECO:0007669"/>
    <property type="project" value="EnsemblFungi"/>
</dbReference>
<reference evidence="7" key="1">
    <citation type="submission" date="2016-02" db="EMBL/GenBank/DDBJ databases">
        <title>Comparative genomics of biotechnologically important yeasts.</title>
        <authorList>
            <consortium name="DOE Joint Genome Institute"/>
            <person name="Riley R."/>
            <person name="Haridas S."/>
            <person name="Wolfe K.H."/>
            <person name="Lopes M.R."/>
            <person name="Hittinger C.T."/>
            <person name="Goker M."/>
            <person name="Salamov A."/>
            <person name="Wisecaver J."/>
            <person name="Long T.M."/>
            <person name="Aerts A.L."/>
            <person name="Barry K."/>
            <person name="Choi C."/>
            <person name="Clum A."/>
            <person name="Coughlan A.Y."/>
            <person name="Deshpande S."/>
            <person name="Douglass A.P."/>
            <person name="Hanson S.J."/>
            <person name="Klenk H.-P."/>
            <person name="Labutti K."/>
            <person name="Lapidus A."/>
            <person name="Lindquist E."/>
            <person name="Lipzen A."/>
            <person name="Meier-Kolthoff J.P."/>
            <person name="Ohm R.A."/>
            <person name="Otillar R.P."/>
            <person name="Pangilinan J."/>
            <person name="Peng Y."/>
            <person name="Rokas A."/>
            <person name="Rosa C.A."/>
            <person name="Scheuner C."/>
            <person name="Sibirny A.A."/>
            <person name="Slot J.C."/>
            <person name="Stielow J.B."/>
            <person name="Sun H."/>
            <person name="Kurtzman C.P."/>
            <person name="Blackwell M."/>
            <person name="Jeffries T.W."/>
            <person name="Grigoriev I.V."/>
        </authorList>
    </citation>
    <scope>NUCLEOTIDE SEQUENCE [LARGE SCALE GENOMIC DNA]</scope>
    <source>
        <strain evidence="7">NRRL Y-17796</strain>
    </source>
</reference>
<dbReference type="InterPro" id="IPR007019">
    <property type="entry name" value="SURF6"/>
</dbReference>
<evidence type="ECO:0000313" key="7">
    <source>
        <dbReference type="Proteomes" id="UP000095023"/>
    </source>
</evidence>
<dbReference type="GO" id="GO:0042274">
    <property type="term" value="P:ribosomal small subunit biogenesis"/>
    <property type="evidence" value="ECO:0007669"/>
    <property type="project" value="EnsemblFungi"/>
</dbReference>
<dbReference type="GO" id="GO:0003723">
    <property type="term" value="F:RNA binding"/>
    <property type="evidence" value="ECO:0007669"/>
    <property type="project" value="TreeGrafter"/>
</dbReference>
<evidence type="ECO:0000256" key="2">
    <source>
        <dbReference type="ARBA" id="ARBA00005904"/>
    </source>
</evidence>
<feature type="region of interest" description="Disordered" evidence="4">
    <location>
        <begin position="228"/>
        <end position="249"/>
    </location>
</feature>
<protein>
    <recommendedName>
        <fullName evidence="5">Ribosomal RNA-processing protein 14/surfeit locus protein 6 C-terminal domain-containing protein</fullName>
    </recommendedName>
</protein>
<feature type="domain" description="Ribosomal RNA-processing protein 14/surfeit locus protein 6 C-terminal" evidence="5">
    <location>
        <begin position="169"/>
        <end position="352"/>
    </location>
</feature>
<dbReference type="InterPro" id="IPR029190">
    <property type="entry name" value="Rrp14/SURF6_C"/>
</dbReference>
<gene>
    <name evidence="6" type="ORF">CANCADRAFT_2899</name>
</gene>
<dbReference type="PANTHER" id="PTHR14369:SF0">
    <property type="entry name" value="SURFEIT LOCUS PROTEIN 6"/>
    <property type="match status" value="1"/>
</dbReference>
<evidence type="ECO:0000259" key="5">
    <source>
        <dbReference type="Pfam" id="PF04935"/>
    </source>
</evidence>
<feature type="compositionally biased region" description="Basic and acidic residues" evidence="4">
    <location>
        <begin position="183"/>
        <end position="192"/>
    </location>
</feature>
<dbReference type="PANTHER" id="PTHR14369">
    <property type="entry name" value="SURFEIT LOCUS PROTEIN 6"/>
    <property type="match status" value="1"/>
</dbReference>
<dbReference type="GO" id="GO:0003677">
    <property type="term" value="F:DNA binding"/>
    <property type="evidence" value="ECO:0007669"/>
    <property type="project" value="TreeGrafter"/>
</dbReference>
<evidence type="ECO:0000256" key="1">
    <source>
        <dbReference type="ARBA" id="ARBA00004123"/>
    </source>
</evidence>
<sequence>MDDLRERLKEHNAGITELLSKIPSKFITGEEMKNQWLQEKQTKEQSKKKRKAKFEVDLRAETEGITEVEEDSGLDVQLHVESTLEDYKLENDTQNPTSVPAAVSTKSIESVSRIQPNELAIKTDDSGVPPTSAELRAKLRKKIQELREKRKAPGTAVKGAPLNRQALIEMREQEKQKKRKRKLEKDQLKDLEIGQTTDNDIHEPVDGDTSIDEASSIMYNTVTFEDGTKTGRTLDQLRDGKKKKGPPDIIGQLRHLEAKKKKLATKDEEQRKELMEKDKWHKALLQTEGIKVRDQENLLKKAAKRIEKRKNKSKKEWDEREKNVKKSMENKQKKRERNLAERREQKLSKNKKKKRRPGFEGGPRKKSRKR</sequence>
<feature type="compositionally biased region" description="Polar residues" evidence="4">
    <location>
        <begin position="92"/>
        <end position="110"/>
    </location>
</feature>